<name>A0A166CVR4_9AGAM</name>
<gene>
    <name evidence="1" type="ORF">FIBSPDRAFT_959995</name>
</gene>
<dbReference type="EMBL" id="KV417623">
    <property type="protein sequence ID" value="KZP14049.1"/>
    <property type="molecule type" value="Genomic_DNA"/>
</dbReference>
<dbReference type="AlphaFoldDB" id="A0A166CVR4"/>
<sequence>MLKGLFRRWWGNAVRHRSSVIPFDNVDKLPGVELEHADTFHVSHFAELFVAHYSAVLHGRPMDKHGGMYIIFPLSLNNFAILVHVVERMLEEALAESPLRITLLTMQA</sequence>
<protein>
    <submittedName>
        <fullName evidence="1">Uncharacterized protein</fullName>
    </submittedName>
</protein>
<proteinExistence type="predicted"/>
<reference evidence="1" key="1">
    <citation type="journal article" date="2016" name="Mol. Biol. Evol.">
        <title>Comparative Genomics of Early-Diverging Mushroom-Forming Fungi Provides Insights into the Origins of Lignocellulose Decay Capabilities.</title>
        <authorList>
            <person name="Nagy L.G."/>
            <person name="Riley R."/>
            <person name="Tritt A."/>
            <person name="Adam C."/>
            <person name="Daum C."/>
            <person name="Floudas D."/>
            <person name="Sun H."/>
            <person name="Yadav J.S."/>
            <person name="Pangilinan J."/>
            <person name="Larsson K.H."/>
            <person name="Matsuura K."/>
            <person name="Barry K."/>
            <person name="Labutti K."/>
            <person name="Kuo R."/>
            <person name="Ohm R.A."/>
            <person name="Bhattacharya S.S."/>
            <person name="Shirouzu T."/>
            <person name="Yoshinaga Y."/>
            <person name="Martin F.M."/>
            <person name="Grigoriev I.V."/>
            <person name="Hibbett D.S."/>
        </authorList>
    </citation>
    <scope>NUCLEOTIDE SEQUENCE [LARGE SCALE GENOMIC DNA]</scope>
    <source>
        <strain evidence="1">CBS 109695</strain>
    </source>
</reference>
<accession>A0A166CVR4</accession>
<evidence type="ECO:0000313" key="1">
    <source>
        <dbReference type="EMBL" id="KZP14049.1"/>
    </source>
</evidence>
<organism evidence="1">
    <name type="scientific">Athelia psychrophila</name>
    <dbReference type="NCBI Taxonomy" id="1759441"/>
    <lineage>
        <taxon>Eukaryota</taxon>
        <taxon>Fungi</taxon>
        <taxon>Dikarya</taxon>
        <taxon>Basidiomycota</taxon>
        <taxon>Agaricomycotina</taxon>
        <taxon>Agaricomycetes</taxon>
        <taxon>Agaricomycetidae</taxon>
        <taxon>Atheliales</taxon>
        <taxon>Atheliaceae</taxon>
        <taxon>Athelia</taxon>
    </lineage>
</organism>